<keyword evidence="1" id="KW-1133">Transmembrane helix</keyword>
<protein>
    <recommendedName>
        <fullName evidence="4">Holin</fullName>
    </recommendedName>
</protein>
<comment type="caution">
    <text evidence="2">The sequence shown here is derived from an EMBL/GenBank/DDBJ whole genome shotgun (WGS) entry which is preliminary data.</text>
</comment>
<gene>
    <name evidence="2" type="ORF">NX773_10255</name>
</gene>
<keyword evidence="1" id="KW-0812">Transmembrane</keyword>
<evidence type="ECO:0000256" key="1">
    <source>
        <dbReference type="SAM" id="Phobius"/>
    </source>
</evidence>
<organism evidence="2 3">
    <name type="scientific">Massilia solisilvae</name>
    <dbReference type="NCBI Taxonomy" id="1811225"/>
    <lineage>
        <taxon>Bacteria</taxon>
        <taxon>Pseudomonadati</taxon>
        <taxon>Pseudomonadota</taxon>
        <taxon>Betaproteobacteria</taxon>
        <taxon>Burkholderiales</taxon>
        <taxon>Oxalobacteraceae</taxon>
        <taxon>Telluria group</taxon>
        <taxon>Massilia</taxon>
    </lineage>
</organism>
<keyword evidence="1" id="KW-0472">Membrane</keyword>
<dbReference type="RefSeq" id="WP_258856234.1">
    <property type="nucleotide sequence ID" value="NZ_JANUGV010000002.1"/>
</dbReference>
<evidence type="ECO:0000313" key="3">
    <source>
        <dbReference type="Proteomes" id="UP001205861"/>
    </source>
</evidence>
<evidence type="ECO:0008006" key="4">
    <source>
        <dbReference type="Google" id="ProtNLM"/>
    </source>
</evidence>
<feature type="transmembrane region" description="Helical" evidence="1">
    <location>
        <begin position="57"/>
        <end position="78"/>
    </location>
</feature>
<sequence>MEARSLCLPIVCRGSIESLDAMTTWYNKYAAITLSAAVGLGGYETIRYFSDLHAQDWAAWVQAVGSTAALGVAIFVMSRQNAHAARLRGTSDAIADVKCGQPRRAD</sequence>
<reference evidence="2 3" key="1">
    <citation type="submission" date="2022-08" db="EMBL/GenBank/DDBJ databases">
        <title>Reclassification of Massilia species as members of the genera Telluria, Duganella, Pseudoduganella, Mokoshia gen. nov. and Zemynaea gen. nov. using orthogonal and non-orthogonal genome-based approaches.</title>
        <authorList>
            <person name="Bowman J.P."/>
        </authorList>
    </citation>
    <scope>NUCLEOTIDE SEQUENCE [LARGE SCALE GENOMIC DNA]</scope>
    <source>
        <strain evidence="2 3">JCM 31607</strain>
    </source>
</reference>
<accession>A0ABT2BJ61</accession>
<dbReference type="Proteomes" id="UP001205861">
    <property type="component" value="Unassembled WGS sequence"/>
</dbReference>
<evidence type="ECO:0000313" key="2">
    <source>
        <dbReference type="EMBL" id="MCS0608545.1"/>
    </source>
</evidence>
<name>A0ABT2BJ61_9BURK</name>
<dbReference type="EMBL" id="JANUGV010000002">
    <property type="protein sequence ID" value="MCS0608545.1"/>
    <property type="molecule type" value="Genomic_DNA"/>
</dbReference>
<proteinExistence type="predicted"/>
<keyword evidence="3" id="KW-1185">Reference proteome</keyword>